<evidence type="ECO:0000256" key="6">
    <source>
        <dbReference type="SAM" id="MobiDB-lite"/>
    </source>
</evidence>
<accession>A0A8H4RWQ3</accession>
<feature type="transmembrane region" description="Helical" evidence="7">
    <location>
        <begin position="205"/>
        <end position="228"/>
    </location>
</feature>
<keyword evidence="3 7" id="KW-1133">Transmembrane helix</keyword>
<dbReference type="Pfam" id="PF20684">
    <property type="entry name" value="Fung_rhodopsin"/>
    <property type="match status" value="1"/>
</dbReference>
<evidence type="ECO:0000256" key="2">
    <source>
        <dbReference type="ARBA" id="ARBA00022692"/>
    </source>
</evidence>
<evidence type="ECO:0000313" key="10">
    <source>
        <dbReference type="Proteomes" id="UP000566819"/>
    </source>
</evidence>
<dbReference type="InterPro" id="IPR052337">
    <property type="entry name" value="SAT4-like"/>
</dbReference>
<reference evidence="9 10" key="1">
    <citation type="submission" date="2020-03" db="EMBL/GenBank/DDBJ databases">
        <title>Draft Genome Sequence of Cudoniella acicularis.</title>
        <authorList>
            <person name="Buettner E."/>
            <person name="Kellner H."/>
        </authorList>
    </citation>
    <scope>NUCLEOTIDE SEQUENCE [LARGE SCALE GENOMIC DNA]</scope>
    <source>
        <strain evidence="9 10">DSM 108380</strain>
    </source>
</reference>
<evidence type="ECO:0000256" key="7">
    <source>
        <dbReference type="SAM" id="Phobius"/>
    </source>
</evidence>
<keyword evidence="2 7" id="KW-0812">Transmembrane</keyword>
<name>A0A8H4RWQ3_9HELO</name>
<comment type="similarity">
    <text evidence="5">Belongs to the SAT4 family.</text>
</comment>
<organism evidence="9 10">
    <name type="scientific">Cudoniella acicularis</name>
    <dbReference type="NCBI Taxonomy" id="354080"/>
    <lineage>
        <taxon>Eukaryota</taxon>
        <taxon>Fungi</taxon>
        <taxon>Dikarya</taxon>
        <taxon>Ascomycota</taxon>
        <taxon>Pezizomycotina</taxon>
        <taxon>Leotiomycetes</taxon>
        <taxon>Helotiales</taxon>
        <taxon>Tricladiaceae</taxon>
        <taxon>Cudoniella</taxon>
    </lineage>
</organism>
<gene>
    <name evidence="9" type="ORF">G7Y89_g1624</name>
</gene>
<proteinExistence type="inferred from homology"/>
<feature type="domain" description="Rhodopsin" evidence="8">
    <location>
        <begin position="198"/>
        <end position="273"/>
    </location>
</feature>
<evidence type="ECO:0000256" key="4">
    <source>
        <dbReference type="ARBA" id="ARBA00023136"/>
    </source>
</evidence>
<dbReference type="EMBL" id="JAAMPI010000064">
    <property type="protein sequence ID" value="KAF4636475.1"/>
    <property type="molecule type" value="Genomic_DNA"/>
</dbReference>
<feature type="transmembrane region" description="Helical" evidence="7">
    <location>
        <begin position="248"/>
        <end position="268"/>
    </location>
</feature>
<feature type="transmembrane region" description="Helical" evidence="7">
    <location>
        <begin position="117"/>
        <end position="135"/>
    </location>
</feature>
<dbReference type="PANTHER" id="PTHR33048:SF129">
    <property type="entry name" value="INTEGRAL MEMBRANE PROTEIN-RELATED"/>
    <property type="match status" value="1"/>
</dbReference>
<keyword evidence="10" id="KW-1185">Reference proteome</keyword>
<comment type="subcellular location">
    <subcellularLocation>
        <location evidence="1">Membrane</location>
        <topology evidence="1">Multi-pass membrane protein</topology>
    </subcellularLocation>
</comment>
<sequence>MTAARTDVPIIVEVRHLPGTCLTTLKNDMKTGVDSCLALSLGPVFTVGIDIRADKFQAQTMIAELLVGSLLGSLPDYSYRKNSLIVIYSVLPPVATSIVFLRFYTRVKVSRYFGADDWWMLAAWLLSMVNLGLWAKYFELGSWKHVQDIPLSVWEPMFEVLWFMQWAYTLASGVLKISILVFYLRVFEFQSNRFRYTIHGLRVPLWERLQVIFLVGLGGLTCIASAIRVRYLYVLTQSDDRTYDGFEYSYWTVIELFIGIITTCLPACKPFFVKYLWQPMLQLRSKASNISEDSSGPAVDGPALSPVQGRGHLQSTDTEKNAF</sequence>
<feature type="transmembrane region" description="Helical" evidence="7">
    <location>
        <begin position="85"/>
        <end position="105"/>
    </location>
</feature>
<protein>
    <recommendedName>
        <fullName evidence="8">Rhodopsin domain-containing protein</fullName>
    </recommendedName>
</protein>
<keyword evidence="4 7" id="KW-0472">Membrane</keyword>
<feature type="region of interest" description="Disordered" evidence="6">
    <location>
        <begin position="292"/>
        <end position="323"/>
    </location>
</feature>
<evidence type="ECO:0000256" key="5">
    <source>
        <dbReference type="ARBA" id="ARBA00038359"/>
    </source>
</evidence>
<comment type="caution">
    <text evidence="9">The sequence shown here is derived from an EMBL/GenBank/DDBJ whole genome shotgun (WGS) entry which is preliminary data.</text>
</comment>
<dbReference type="AlphaFoldDB" id="A0A8H4RWQ3"/>
<evidence type="ECO:0000256" key="1">
    <source>
        <dbReference type="ARBA" id="ARBA00004141"/>
    </source>
</evidence>
<evidence type="ECO:0000259" key="8">
    <source>
        <dbReference type="Pfam" id="PF20684"/>
    </source>
</evidence>
<evidence type="ECO:0000313" key="9">
    <source>
        <dbReference type="EMBL" id="KAF4636475.1"/>
    </source>
</evidence>
<dbReference type="Proteomes" id="UP000566819">
    <property type="component" value="Unassembled WGS sequence"/>
</dbReference>
<dbReference type="InterPro" id="IPR049326">
    <property type="entry name" value="Rhodopsin_dom_fungi"/>
</dbReference>
<evidence type="ECO:0000256" key="3">
    <source>
        <dbReference type="ARBA" id="ARBA00022989"/>
    </source>
</evidence>
<dbReference type="OrthoDB" id="444631at2759"/>
<dbReference type="GO" id="GO:0016020">
    <property type="term" value="C:membrane"/>
    <property type="evidence" value="ECO:0007669"/>
    <property type="project" value="UniProtKB-SubCell"/>
</dbReference>
<dbReference type="PANTHER" id="PTHR33048">
    <property type="entry name" value="PTH11-LIKE INTEGRAL MEMBRANE PROTEIN (AFU_ORTHOLOGUE AFUA_5G11245)"/>
    <property type="match status" value="1"/>
</dbReference>
<feature type="transmembrane region" description="Helical" evidence="7">
    <location>
        <begin position="160"/>
        <end position="184"/>
    </location>
</feature>